<organism evidence="3 4">
    <name type="scientific">Paractinoplanes ovalisporus</name>
    <dbReference type="NCBI Taxonomy" id="2810368"/>
    <lineage>
        <taxon>Bacteria</taxon>
        <taxon>Bacillati</taxon>
        <taxon>Actinomycetota</taxon>
        <taxon>Actinomycetes</taxon>
        <taxon>Micromonosporales</taxon>
        <taxon>Micromonosporaceae</taxon>
        <taxon>Paractinoplanes</taxon>
    </lineage>
</organism>
<accession>A0ABS2ABT7</accession>
<feature type="compositionally biased region" description="Low complexity" evidence="1">
    <location>
        <begin position="232"/>
        <end position="266"/>
    </location>
</feature>
<proteinExistence type="predicted"/>
<dbReference type="EMBL" id="JAENHP010000004">
    <property type="protein sequence ID" value="MBM2617276.1"/>
    <property type="molecule type" value="Genomic_DNA"/>
</dbReference>
<feature type="region of interest" description="Disordered" evidence="1">
    <location>
        <begin position="232"/>
        <end position="330"/>
    </location>
</feature>
<dbReference type="Proteomes" id="UP000632138">
    <property type="component" value="Unassembled WGS sequence"/>
</dbReference>
<keyword evidence="2" id="KW-0732">Signal</keyword>
<sequence>MRKLWYAGAAIAGGVFLFAATPAQADLLPGTDAAAQQADERLADLLGQSNGLNVDNPLRSSTLGDSALGKTPITQLKAGQNSPDLNPLLPGEGDTPRRGLTPRESAGDERPQLLPDADVVRGSGRSLPVRSLPIFGSDGLPTLNGTMADGQTQNFWLPVMQNSSFNGRPLDPAALGRSSKTESFEGGVPLLGGLGGAQPANQGGDEPDISGLPLGGVMILPAASATAAPATSAVPVPDSAAGMPTAGTPAAGTPTAEMPAAGTPTAQTPIAGTPATGAPVAKPQKQKQKPAPTVTPDDPRLHEEPVDTDTTAEHRPFSADSRPIAGIDQQ</sequence>
<feature type="compositionally biased region" description="Basic and acidic residues" evidence="1">
    <location>
        <begin position="297"/>
        <end position="317"/>
    </location>
</feature>
<protein>
    <submittedName>
        <fullName evidence="3">Uncharacterized protein</fullName>
    </submittedName>
</protein>
<feature type="region of interest" description="Disordered" evidence="1">
    <location>
        <begin position="190"/>
        <end position="209"/>
    </location>
</feature>
<keyword evidence="4" id="KW-1185">Reference proteome</keyword>
<dbReference type="RefSeq" id="WP_203377242.1">
    <property type="nucleotide sequence ID" value="NZ_JAENHP010000004.1"/>
</dbReference>
<evidence type="ECO:0000256" key="2">
    <source>
        <dbReference type="SAM" id="SignalP"/>
    </source>
</evidence>
<feature type="compositionally biased region" description="Low complexity" evidence="1">
    <location>
        <begin position="278"/>
        <end position="296"/>
    </location>
</feature>
<feature type="signal peptide" evidence="2">
    <location>
        <begin position="1"/>
        <end position="25"/>
    </location>
</feature>
<evidence type="ECO:0000313" key="4">
    <source>
        <dbReference type="Proteomes" id="UP000632138"/>
    </source>
</evidence>
<name>A0ABS2ABT7_9ACTN</name>
<gene>
    <name evidence="3" type="ORF">JIG36_17115</name>
</gene>
<feature type="chain" id="PRO_5047093216" evidence="2">
    <location>
        <begin position="26"/>
        <end position="330"/>
    </location>
</feature>
<feature type="region of interest" description="Disordered" evidence="1">
    <location>
        <begin position="76"/>
        <end position="127"/>
    </location>
</feature>
<reference evidence="3 4" key="1">
    <citation type="submission" date="2021-01" db="EMBL/GenBank/DDBJ databases">
        <title>Actinoplanes sp. nov. LDG1-06 isolated from lichen.</title>
        <authorList>
            <person name="Saeng-In P."/>
            <person name="Phongsopitanun W."/>
            <person name="Kanchanasin P."/>
            <person name="Yuki M."/>
            <person name="Kudo T."/>
            <person name="Ohkuma M."/>
            <person name="Tanasupawat S."/>
        </authorList>
    </citation>
    <scope>NUCLEOTIDE SEQUENCE [LARGE SCALE GENOMIC DNA]</scope>
    <source>
        <strain evidence="3 4">LDG1-06</strain>
    </source>
</reference>
<evidence type="ECO:0000256" key="1">
    <source>
        <dbReference type="SAM" id="MobiDB-lite"/>
    </source>
</evidence>
<evidence type="ECO:0000313" key="3">
    <source>
        <dbReference type="EMBL" id="MBM2617276.1"/>
    </source>
</evidence>
<comment type="caution">
    <text evidence="3">The sequence shown here is derived from an EMBL/GenBank/DDBJ whole genome shotgun (WGS) entry which is preliminary data.</text>
</comment>